<dbReference type="InterPro" id="IPR002569">
    <property type="entry name" value="Met_Sox_Rdtase_MsrA_dom"/>
</dbReference>
<dbReference type="Pfam" id="PF01625">
    <property type="entry name" value="PMSR"/>
    <property type="match status" value="1"/>
</dbReference>
<dbReference type="GO" id="GO:0008113">
    <property type="term" value="F:peptide-methionine (S)-S-oxide reductase activity"/>
    <property type="evidence" value="ECO:0007669"/>
    <property type="project" value="UniProtKB-UniRule"/>
</dbReference>
<dbReference type="Proteomes" id="UP000298284">
    <property type="component" value="Unassembled WGS sequence"/>
</dbReference>
<evidence type="ECO:0000313" key="7">
    <source>
        <dbReference type="Proteomes" id="UP000298284"/>
    </source>
</evidence>
<dbReference type="SUPFAM" id="SSF55068">
    <property type="entry name" value="Peptide methionine sulfoxide reductase"/>
    <property type="match status" value="1"/>
</dbReference>
<evidence type="ECO:0000259" key="5">
    <source>
        <dbReference type="Pfam" id="PF01625"/>
    </source>
</evidence>
<sequence length="222" mass="24834">MQHLKTYLLGLLLTLMACTQDRPADAQSLSRSTAGKAPTNLQGLAEATFAGGCFWCTEEIFEELKGVKEVVSGYSGGKEAKPTYEQVGSGQTSHAESIQIYYDPKQISFATLVDVFLRAGHDPTTLNRQGPDAGTQYRSIAFYRTPQEKQIIDAAIKRVNASHQYSDPIVTQVVAYTQFWPAEGYHQGYFRLHPNEPYVRSVSTPKVEKFRHKFPELLKNPL</sequence>
<comment type="function">
    <text evidence="4">Has an important function as a repair enzyme for proteins that have been inactivated by oxidation. Catalyzes the reversible oxidation-reduction of methionine sulfoxide in proteins to methionine.</text>
</comment>
<comment type="caution">
    <text evidence="6">The sequence shown here is derived from an EMBL/GenBank/DDBJ whole genome shotgun (WGS) entry which is preliminary data.</text>
</comment>
<dbReference type="EC" id="1.8.4.11" evidence="4"/>
<gene>
    <name evidence="4 6" type="primary">msrA</name>
    <name evidence="6" type="ORF">EU557_08400</name>
</gene>
<dbReference type="NCBIfam" id="TIGR00401">
    <property type="entry name" value="msrA"/>
    <property type="match status" value="1"/>
</dbReference>
<keyword evidence="1 4" id="KW-0560">Oxidoreductase</keyword>
<accession>A0A4Z0MQ70</accession>
<dbReference type="GO" id="GO:0033744">
    <property type="term" value="F:L-methionine:thioredoxin-disulfide S-oxidoreductase activity"/>
    <property type="evidence" value="ECO:0007669"/>
    <property type="project" value="RHEA"/>
</dbReference>
<comment type="catalytic activity">
    <reaction evidence="3 4">
        <text>[thioredoxin]-disulfide + L-methionine + H2O = L-methionine (S)-S-oxide + [thioredoxin]-dithiol</text>
        <dbReference type="Rhea" id="RHEA:19993"/>
        <dbReference type="Rhea" id="RHEA-COMP:10698"/>
        <dbReference type="Rhea" id="RHEA-COMP:10700"/>
        <dbReference type="ChEBI" id="CHEBI:15377"/>
        <dbReference type="ChEBI" id="CHEBI:29950"/>
        <dbReference type="ChEBI" id="CHEBI:50058"/>
        <dbReference type="ChEBI" id="CHEBI:57844"/>
        <dbReference type="ChEBI" id="CHEBI:58772"/>
        <dbReference type="EC" id="1.8.4.11"/>
    </reaction>
</comment>
<keyword evidence="7" id="KW-1185">Reference proteome</keyword>
<dbReference type="PANTHER" id="PTHR43774:SF1">
    <property type="entry name" value="PEPTIDE METHIONINE SULFOXIDE REDUCTASE MSRA 2"/>
    <property type="match status" value="1"/>
</dbReference>
<evidence type="ECO:0000256" key="1">
    <source>
        <dbReference type="ARBA" id="ARBA00023002"/>
    </source>
</evidence>
<dbReference type="HAMAP" id="MF_01401">
    <property type="entry name" value="MsrA"/>
    <property type="match status" value="1"/>
</dbReference>
<comment type="similarity">
    <text evidence="4">Belongs to the MsrA Met sulfoxide reductase family.</text>
</comment>
<dbReference type="RefSeq" id="WP_135529941.1">
    <property type="nucleotide sequence ID" value="NZ_SRKZ01000002.1"/>
</dbReference>
<dbReference type="Gene3D" id="3.30.1060.10">
    <property type="entry name" value="Peptide methionine sulphoxide reductase MsrA"/>
    <property type="match status" value="1"/>
</dbReference>
<dbReference type="InterPro" id="IPR036509">
    <property type="entry name" value="Met_Sox_Rdtase_MsrA_sf"/>
</dbReference>
<dbReference type="OrthoDB" id="4174719at2"/>
<evidence type="ECO:0000256" key="3">
    <source>
        <dbReference type="ARBA" id="ARBA00048782"/>
    </source>
</evidence>
<organism evidence="6 7">
    <name type="scientific">Hymenobacter wooponensis</name>
    <dbReference type="NCBI Taxonomy" id="1525360"/>
    <lineage>
        <taxon>Bacteria</taxon>
        <taxon>Pseudomonadati</taxon>
        <taxon>Bacteroidota</taxon>
        <taxon>Cytophagia</taxon>
        <taxon>Cytophagales</taxon>
        <taxon>Hymenobacteraceae</taxon>
        <taxon>Hymenobacter</taxon>
    </lineage>
</organism>
<proteinExistence type="inferred from homology"/>
<dbReference type="AlphaFoldDB" id="A0A4Z0MQ70"/>
<reference evidence="6 7" key="1">
    <citation type="submission" date="2019-04" db="EMBL/GenBank/DDBJ databases">
        <authorList>
            <person name="Feng G."/>
            <person name="Zhang J."/>
            <person name="Zhu H."/>
        </authorList>
    </citation>
    <scope>NUCLEOTIDE SEQUENCE [LARGE SCALE GENOMIC DNA]</scope>
    <source>
        <strain evidence="6 7">JCM 19491</strain>
    </source>
</reference>
<feature type="domain" description="Peptide methionine sulphoxide reductase MsrA" evidence="5">
    <location>
        <begin position="46"/>
        <end position="198"/>
    </location>
</feature>
<protein>
    <recommendedName>
        <fullName evidence="4">Peptide methionine sulfoxide reductase MsrA</fullName>
        <shortName evidence="4">Protein-methionine-S-oxide reductase</shortName>
        <ecNumber evidence="4">1.8.4.11</ecNumber>
    </recommendedName>
    <alternativeName>
        <fullName evidence="4">Peptide-methionine (S)-S-oxide reductase</fullName>
        <shortName evidence="4">Peptide Met(O) reductase</shortName>
    </alternativeName>
</protein>
<dbReference type="PANTHER" id="PTHR43774">
    <property type="entry name" value="PEPTIDE METHIONINE SULFOXIDE REDUCTASE"/>
    <property type="match status" value="1"/>
</dbReference>
<dbReference type="EMBL" id="SRKZ01000002">
    <property type="protein sequence ID" value="TGD81560.1"/>
    <property type="molecule type" value="Genomic_DNA"/>
</dbReference>
<comment type="catalytic activity">
    <reaction evidence="2 4">
        <text>L-methionyl-[protein] + [thioredoxin]-disulfide + H2O = L-methionyl-(S)-S-oxide-[protein] + [thioredoxin]-dithiol</text>
        <dbReference type="Rhea" id="RHEA:14217"/>
        <dbReference type="Rhea" id="RHEA-COMP:10698"/>
        <dbReference type="Rhea" id="RHEA-COMP:10700"/>
        <dbReference type="Rhea" id="RHEA-COMP:12313"/>
        <dbReference type="Rhea" id="RHEA-COMP:12315"/>
        <dbReference type="ChEBI" id="CHEBI:15377"/>
        <dbReference type="ChEBI" id="CHEBI:16044"/>
        <dbReference type="ChEBI" id="CHEBI:29950"/>
        <dbReference type="ChEBI" id="CHEBI:44120"/>
        <dbReference type="ChEBI" id="CHEBI:50058"/>
        <dbReference type="EC" id="1.8.4.11"/>
    </reaction>
</comment>
<dbReference type="PROSITE" id="PS51257">
    <property type="entry name" value="PROKAR_LIPOPROTEIN"/>
    <property type="match status" value="1"/>
</dbReference>
<name>A0A4Z0MQ70_9BACT</name>
<evidence type="ECO:0000313" key="6">
    <source>
        <dbReference type="EMBL" id="TGD81560.1"/>
    </source>
</evidence>
<evidence type="ECO:0000256" key="4">
    <source>
        <dbReference type="HAMAP-Rule" id="MF_01401"/>
    </source>
</evidence>
<evidence type="ECO:0000256" key="2">
    <source>
        <dbReference type="ARBA" id="ARBA00047806"/>
    </source>
</evidence>
<feature type="active site" evidence="4">
    <location>
        <position position="53"/>
    </location>
</feature>